<evidence type="ECO:0000256" key="1">
    <source>
        <dbReference type="ARBA" id="ARBA00004442"/>
    </source>
</evidence>
<proteinExistence type="predicted"/>
<evidence type="ECO:0000259" key="5">
    <source>
        <dbReference type="PROSITE" id="PS51123"/>
    </source>
</evidence>
<dbReference type="RefSeq" id="WP_148066769.1">
    <property type="nucleotide sequence ID" value="NZ_VRZA01000001.1"/>
</dbReference>
<comment type="caution">
    <text evidence="6">The sequence shown here is derived from an EMBL/GenBank/DDBJ whole genome shotgun (WGS) entry which is preliminary data.</text>
</comment>
<evidence type="ECO:0000256" key="4">
    <source>
        <dbReference type="PROSITE-ProRule" id="PRU00473"/>
    </source>
</evidence>
<dbReference type="InterPro" id="IPR006690">
    <property type="entry name" value="OMPA-like_CS"/>
</dbReference>
<comment type="subcellular location">
    <subcellularLocation>
        <location evidence="1">Cell outer membrane</location>
    </subcellularLocation>
</comment>
<dbReference type="Gene3D" id="3.30.1330.60">
    <property type="entry name" value="OmpA-like domain"/>
    <property type="match status" value="1"/>
</dbReference>
<evidence type="ECO:0000313" key="6">
    <source>
        <dbReference type="EMBL" id="TXS96497.1"/>
    </source>
</evidence>
<reference evidence="6 7" key="1">
    <citation type="submission" date="2019-08" db="EMBL/GenBank/DDBJ databases">
        <title>Parahaliea maris sp. nov., isolated from the surface seawater.</title>
        <authorList>
            <person name="Liu Y."/>
        </authorList>
    </citation>
    <scope>NUCLEOTIDE SEQUENCE [LARGE SCALE GENOMIC DNA]</scope>
    <source>
        <strain evidence="6 7">HSLHS9</strain>
    </source>
</reference>
<name>A0A5C9AA72_9GAMM</name>
<dbReference type="SUPFAM" id="SSF103088">
    <property type="entry name" value="OmpA-like"/>
    <property type="match status" value="1"/>
</dbReference>
<sequence>MYPRKPFLLTTTLVAASFAISGCASKSYVDQKVEERFATLETQIANWSATSREALERAEKAGKLAEGKFVYNVVLTEEDVTFDSGKAALSGGSQSRLGQLASQLQADNENVYLEIQGHTDATGSEAYNHQLGQQRADAVLRYLHGQGVALDRMATISYGEEAPVADNSTASGRAQNRRVEIVVLK</sequence>
<dbReference type="Pfam" id="PF00691">
    <property type="entry name" value="OmpA"/>
    <property type="match status" value="1"/>
</dbReference>
<dbReference type="InterPro" id="IPR036737">
    <property type="entry name" value="OmpA-like_sf"/>
</dbReference>
<dbReference type="GO" id="GO:0009279">
    <property type="term" value="C:cell outer membrane"/>
    <property type="evidence" value="ECO:0007669"/>
    <property type="project" value="UniProtKB-SubCell"/>
</dbReference>
<dbReference type="PANTHER" id="PTHR30329">
    <property type="entry name" value="STATOR ELEMENT OF FLAGELLAR MOTOR COMPLEX"/>
    <property type="match status" value="1"/>
</dbReference>
<gene>
    <name evidence="6" type="ORF">FV139_03180</name>
</gene>
<dbReference type="EMBL" id="VRZA01000001">
    <property type="protein sequence ID" value="TXS96497.1"/>
    <property type="molecule type" value="Genomic_DNA"/>
</dbReference>
<keyword evidence="2 4" id="KW-0472">Membrane</keyword>
<evidence type="ECO:0000256" key="3">
    <source>
        <dbReference type="ARBA" id="ARBA00023237"/>
    </source>
</evidence>
<organism evidence="6 7">
    <name type="scientific">Parahaliea maris</name>
    <dbReference type="NCBI Taxonomy" id="2716870"/>
    <lineage>
        <taxon>Bacteria</taxon>
        <taxon>Pseudomonadati</taxon>
        <taxon>Pseudomonadota</taxon>
        <taxon>Gammaproteobacteria</taxon>
        <taxon>Cellvibrionales</taxon>
        <taxon>Halieaceae</taxon>
        <taxon>Parahaliea</taxon>
    </lineage>
</organism>
<dbReference type="PROSITE" id="PS01068">
    <property type="entry name" value="OMPA_1"/>
    <property type="match status" value="1"/>
</dbReference>
<keyword evidence="7" id="KW-1185">Reference proteome</keyword>
<evidence type="ECO:0000256" key="2">
    <source>
        <dbReference type="ARBA" id="ARBA00023136"/>
    </source>
</evidence>
<dbReference type="Proteomes" id="UP000321039">
    <property type="component" value="Unassembled WGS sequence"/>
</dbReference>
<dbReference type="InterPro" id="IPR006665">
    <property type="entry name" value="OmpA-like"/>
</dbReference>
<evidence type="ECO:0000313" key="7">
    <source>
        <dbReference type="Proteomes" id="UP000321039"/>
    </source>
</evidence>
<dbReference type="PRINTS" id="PR01023">
    <property type="entry name" value="NAFLGMOTY"/>
</dbReference>
<dbReference type="InterPro" id="IPR050330">
    <property type="entry name" value="Bact_OuterMem_StrucFunc"/>
</dbReference>
<feature type="domain" description="OmpA-like" evidence="5">
    <location>
        <begin position="69"/>
        <end position="185"/>
    </location>
</feature>
<keyword evidence="3" id="KW-0998">Cell outer membrane</keyword>
<dbReference type="PRINTS" id="PR01021">
    <property type="entry name" value="OMPADOMAIN"/>
</dbReference>
<dbReference type="PROSITE" id="PS51257">
    <property type="entry name" value="PROKAR_LIPOPROTEIN"/>
    <property type="match status" value="1"/>
</dbReference>
<accession>A0A5C9AA72</accession>
<protein>
    <submittedName>
        <fullName evidence="6">OmpA family protein</fullName>
    </submittedName>
</protein>
<dbReference type="PANTHER" id="PTHR30329:SF21">
    <property type="entry name" value="LIPOPROTEIN YIAD-RELATED"/>
    <property type="match status" value="1"/>
</dbReference>
<dbReference type="AlphaFoldDB" id="A0A5C9AA72"/>
<dbReference type="CDD" id="cd07185">
    <property type="entry name" value="OmpA_C-like"/>
    <property type="match status" value="1"/>
</dbReference>
<dbReference type="InterPro" id="IPR006664">
    <property type="entry name" value="OMP_bac"/>
</dbReference>
<dbReference type="PROSITE" id="PS51123">
    <property type="entry name" value="OMPA_2"/>
    <property type="match status" value="1"/>
</dbReference>